<dbReference type="AlphaFoldDB" id="A0A926F3Z8"/>
<dbReference type="Proteomes" id="UP000651085">
    <property type="component" value="Unassembled WGS sequence"/>
</dbReference>
<dbReference type="EMBL" id="JACRTF010000001">
    <property type="protein sequence ID" value="MBC8592547.1"/>
    <property type="molecule type" value="Genomic_DNA"/>
</dbReference>
<evidence type="ECO:0000313" key="1">
    <source>
        <dbReference type="EMBL" id="MBC8592547.1"/>
    </source>
</evidence>
<organism evidence="1 2">
    <name type="scientific">Jilunia laotingensis</name>
    <dbReference type="NCBI Taxonomy" id="2763675"/>
    <lineage>
        <taxon>Bacteria</taxon>
        <taxon>Pseudomonadati</taxon>
        <taxon>Bacteroidota</taxon>
        <taxon>Bacteroidia</taxon>
        <taxon>Bacteroidales</taxon>
        <taxon>Bacteroidaceae</taxon>
        <taxon>Jilunia</taxon>
    </lineage>
</organism>
<gene>
    <name evidence="1" type="ORF">H8744_04660</name>
</gene>
<keyword evidence="2" id="KW-1185">Reference proteome</keyword>
<evidence type="ECO:0000313" key="2">
    <source>
        <dbReference type="Proteomes" id="UP000651085"/>
    </source>
</evidence>
<dbReference type="InterPro" id="IPR050708">
    <property type="entry name" value="T6SS_VgrG/RHS"/>
</dbReference>
<protein>
    <recommendedName>
        <fullName evidence="3">RHS repeat-associated core domain-containing protein</fullName>
    </recommendedName>
</protein>
<dbReference type="RefSeq" id="WP_262433722.1">
    <property type="nucleotide sequence ID" value="NZ_JACRTF010000001.1"/>
</dbReference>
<evidence type="ECO:0008006" key="3">
    <source>
        <dbReference type="Google" id="ProtNLM"/>
    </source>
</evidence>
<dbReference type="Gene3D" id="2.180.10.10">
    <property type="entry name" value="RHS repeat-associated core"/>
    <property type="match status" value="1"/>
</dbReference>
<reference evidence="1" key="1">
    <citation type="submission" date="2020-08" db="EMBL/GenBank/DDBJ databases">
        <title>Genome public.</title>
        <authorList>
            <person name="Liu C."/>
            <person name="Sun Q."/>
        </authorList>
    </citation>
    <scope>NUCLEOTIDE SEQUENCE</scope>
    <source>
        <strain evidence="1">N12</strain>
    </source>
</reference>
<proteinExistence type="predicted"/>
<comment type="caution">
    <text evidence="1">The sequence shown here is derived from an EMBL/GenBank/DDBJ whole genome shotgun (WGS) entry which is preliminary data.</text>
</comment>
<accession>A0A926F3Z8</accession>
<dbReference type="InterPro" id="IPR022385">
    <property type="entry name" value="Rhs_assc_core"/>
</dbReference>
<dbReference type="NCBIfam" id="TIGR03696">
    <property type="entry name" value="Rhs_assc_core"/>
    <property type="match status" value="1"/>
</dbReference>
<dbReference type="PANTHER" id="PTHR32305">
    <property type="match status" value="1"/>
</dbReference>
<sequence length="402" mass="44470">MIQKNDCLNLPNDIAFLCDGNPRSISYGYDSNSLRRSVTHVTAYGFIFTPMASFPLLNIPIKKLPDCYITTTKNCGNLIYNCVSKGSGFFVTTPDVSLERILTEEGYITMNGDTSVYHYFLNDHLSNVRVVMNEDGATVKQSNGYYPFGGIFKNKEDGEHPFKFGGKEFDPMHGLNWSDFVARMRGNWRFMSIDPLCEKYHSVSPYAYCLNNPVKFVDSNGLSPIYGIDGEFLGTDDHGISGAALVIDKKDFSQGMSQADAQKVLYAGETTKEARIKMDEHVAGIPNRPDYDGVVTISEGIAWAKTHPGAMDNPTADNTLYLDASKINFGNLSVKNIGLNEGGKGDVNLFNFVNFGNAESRASTYALGNTQIQLLDASKGTVRLFTDGYDWDYYNPLVNGKP</sequence>
<dbReference type="PANTHER" id="PTHR32305:SF15">
    <property type="entry name" value="PROTEIN RHSA-RELATED"/>
    <property type="match status" value="1"/>
</dbReference>
<name>A0A926F3Z8_9BACT</name>